<organism evidence="2">
    <name type="scientific">Setaria italica</name>
    <name type="common">Foxtail millet</name>
    <name type="synonym">Panicum italicum</name>
    <dbReference type="NCBI Taxonomy" id="4555"/>
    <lineage>
        <taxon>Eukaryota</taxon>
        <taxon>Viridiplantae</taxon>
        <taxon>Streptophyta</taxon>
        <taxon>Embryophyta</taxon>
        <taxon>Tracheophyta</taxon>
        <taxon>Spermatophyta</taxon>
        <taxon>Magnoliopsida</taxon>
        <taxon>Liliopsida</taxon>
        <taxon>Poales</taxon>
        <taxon>Poaceae</taxon>
        <taxon>PACMAD clade</taxon>
        <taxon>Panicoideae</taxon>
        <taxon>Panicodae</taxon>
        <taxon>Paniceae</taxon>
        <taxon>Cenchrinae</taxon>
        <taxon>Setaria</taxon>
    </lineage>
</organism>
<gene>
    <name evidence="2" type="ORF">SETIT_2G227300v2</name>
</gene>
<reference evidence="2" key="1">
    <citation type="journal article" date="2012" name="Nat. Biotechnol.">
        <title>Reference genome sequence of the model plant Setaria.</title>
        <authorList>
            <person name="Bennetzen J.L."/>
            <person name="Schmutz J."/>
            <person name="Wang H."/>
            <person name="Percifield R."/>
            <person name="Hawkins J."/>
            <person name="Pontaroli A.C."/>
            <person name="Estep M."/>
            <person name="Feng L."/>
            <person name="Vaughn J.N."/>
            <person name="Grimwood J."/>
            <person name="Jenkins J."/>
            <person name="Barry K."/>
            <person name="Lindquist E."/>
            <person name="Hellsten U."/>
            <person name="Deshpande S."/>
            <person name="Wang X."/>
            <person name="Wu X."/>
            <person name="Mitros T."/>
            <person name="Triplett J."/>
            <person name="Yang X."/>
            <person name="Ye C.Y."/>
            <person name="Mauro-Herrera M."/>
            <person name="Wang L."/>
            <person name="Li P."/>
            <person name="Sharma M."/>
            <person name="Sharma R."/>
            <person name="Ronald P.C."/>
            <person name="Panaud O."/>
            <person name="Kellogg E.A."/>
            <person name="Brutnell T.P."/>
            <person name="Doust A.N."/>
            <person name="Tuskan G.A."/>
            <person name="Rokhsar D."/>
            <person name="Devos K.M."/>
        </authorList>
    </citation>
    <scope>NUCLEOTIDE SEQUENCE [LARGE SCALE GENOMIC DNA]</scope>
    <source>
        <strain evidence="2">Yugu1</strain>
    </source>
</reference>
<proteinExistence type="predicted"/>
<feature type="region of interest" description="Disordered" evidence="1">
    <location>
        <begin position="96"/>
        <end position="134"/>
    </location>
</feature>
<reference evidence="2" key="2">
    <citation type="submission" date="2015-07" db="EMBL/GenBank/DDBJ databases">
        <authorList>
            <person name="Noorani M."/>
        </authorList>
    </citation>
    <scope>NUCLEOTIDE SEQUENCE</scope>
    <source>
        <strain evidence="2">Yugu1</strain>
    </source>
</reference>
<protein>
    <submittedName>
        <fullName evidence="2">Uncharacterized protein</fullName>
    </submittedName>
</protein>
<accession>A0A368Q1Z3</accession>
<dbReference type="AlphaFoldDB" id="A0A368Q1Z3"/>
<sequence>MKNHPITLGVCAHTAISPLRMPSLAAGSHTPHARIATPPFMPASPACSIPLPSLRQRPVQRINTLSLPTGFAPSTTGIVRWPCWVLSSNPTGVALAASGSGAQRPNRRRPIEAYPPDNNFCPGDAPRRTRSAYL</sequence>
<name>A0A368Q1Z3_SETIT</name>
<evidence type="ECO:0000256" key="1">
    <source>
        <dbReference type="SAM" id="MobiDB-lite"/>
    </source>
</evidence>
<dbReference type="EMBL" id="CM003529">
    <property type="protein sequence ID" value="RCV11939.1"/>
    <property type="molecule type" value="Genomic_DNA"/>
</dbReference>
<evidence type="ECO:0000313" key="2">
    <source>
        <dbReference type="EMBL" id="RCV11939.1"/>
    </source>
</evidence>